<evidence type="ECO:0000256" key="1">
    <source>
        <dbReference type="ARBA" id="ARBA00001933"/>
    </source>
</evidence>
<dbReference type="InterPro" id="IPR015421">
    <property type="entry name" value="PyrdxlP-dep_Trfase_major"/>
</dbReference>
<comment type="caution">
    <text evidence="7">The sequence shown here is derived from an EMBL/GenBank/DDBJ whole genome shotgun (WGS) entry which is preliminary data.</text>
</comment>
<comment type="cofactor">
    <cofactor evidence="1">
        <name>pyridoxal 5'-phosphate</name>
        <dbReference type="ChEBI" id="CHEBI:597326"/>
    </cofactor>
</comment>
<feature type="domain" description="Aminotransferase class I/classII large" evidence="6">
    <location>
        <begin position="29"/>
        <end position="375"/>
    </location>
</feature>
<dbReference type="InterPro" id="IPR015424">
    <property type="entry name" value="PyrdxlP-dep_Trfase"/>
</dbReference>
<evidence type="ECO:0000256" key="4">
    <source>
        <dbReference type="ARBA" id="ARBA00022679"/>
    </source>
</evidence>
<keyword evidence="4 7" id="KW-0808">Transferase</keyword>
<evidence type="ECO:0000256" key="5">
    <source>
        <dbReference type="ARBA" id="ARBA00022898"/>
    </source>
</evidence>
<dbReference type="InterPro" id="IPR004839">
    <property type="entry name" value="Aminotransferase_I/II_large"/>
</dbReference>
<evidence type="ECO:0000256" key="3">
    <source>
        <dbReference type="ARBA" id="ARBA00022576"/>
    </source>
</evidence>
<comment type="similarity">
    <text evidence="2">Belongs to the class-I pyridoxal-phosphate-dependent aminotransferase family.</text>
</comment>
<dbReference type="Proteomes" id="UP000229498">
    <property type="component" value="Unassembled WGS sequence"/>
</dbReference>
<dbReference type="InterPro" id="IPR015422">
    <property type="entry name" value="PyrdxlP-dep_Trfase_small"/>
</dbReference>
<dbReference type="GO" id="GO:0030170">
    <property type="term" value="F:pyridoxal phosphate binding"/>
    <property type="evidence" value="ECO:0007669"/>
    <property type="project" value="InterPro"/>
</dbReference>
<reference evidence="7 8" key="1">
    <citation type="submission" date="2017-11" db="EMBL/GenBank/DDBJ databases">
        <title>Draft genome sequence of Rhizobiales bacterium SY3-13.</title>
        <authorList>
            <person name="Sun C."/>
        </authorList>
    </citation>
    <scope>NUCLEOTIDE SEQUENCE [LARGE SCALE GENOMIC DNA]</scope>
    <source>
        <strain evidence="7 8">SY3-13</strain>
    </source>
</reference>
<evidence type="ECO:0000256" key="2">
    <source>
        <dbReference type="ARBA" id="ARBA00007441"/>
    </source>
</evidence>
<dbReference type="Pfam" id="PF00155">
    <property type="entry name" value="Aminotran_1_2"/>
    <property type="match status" value="1"/>
</dbReference>
<organism evidence="7 8">
    <name type="scientific">Minwuia thermotolerans</name>
    <dbReference type="NCBI Taxonomy" id="2056226"/>
    <lineage>
        <taxon>Bacteria</taxon>
        <taxon>Pseudomonadati</taxon>
        <taxon>Pseudomonadota</taxon>
        <taxon>Alphaproteobacteria</taxon>
        <taxon>Minwuiales</taxon>
        <taxon>Minwuiaceae</taxon>
        <taxon>Minwuia</taxon>
    </lineage>
</organism>
<dbReference type="NCBIfam" id="NF006488">
    <property type="entry name" value="PRK08912.1"/>
    <property type="match status" value="1"/>
</dbReference>
<dbReference type="FunFam" id="3.40.640.10:FF:000024">
    <property type="entry name" value="Kynurenine--oxoglutarate transaminase 3"/>
    <property type="match status" value="1"/>
</dbReference>
<dbReference type="AlphaFoldDB" id="A0A2M9G1C1"/>
<name>A0A2M9G1C1_9PROT</name>
<dbReference type="RefSeq" id="WP_109793536.1">
    <property type="nucleotide sequence ID" value="NZ_PHIG01000032.1"/>
</dbReference>
<dbReference type="Gene3D" id="3.40.640.10">
    <property type="entry name" value="Type I PLP-dependent aspartate aminotransferase-like (Major domain)"/>
    <property type="match status" value="1"/>
</dbReference>
<dbReference type="CDD" id="cd00609">
    <property type="entry name" value="AAT_like"/>
    <property type="match status" value="1"/>
</dbReference>
<protein>
    <submittedName>
        <fullName evidence="7">Aminotransferase</fullName>
    </submittedName>
</protein>
<dbReference type="EMBL" id="PHIG01000032">
    <property type="protein sequence ID" value="PJK29512.1"/>
    <property type="molecule type" value="Genomic_DNA"/>
</dbReference>
<dbReference type="SUPFAM" id="SSF53383">
    <property type="entry name" value="PLP-dependent transferases"/>
    <property type="match status" value="1"/>
</dbReference>
<keyword evidence="5" id="KW-0663">Pyridoxal phosphate</keyword>
<sequence>MKQGNSILGEYGVTVFELMSRLAMQHGSINLGQGFPDDNGPEDVRRVAAEALEDRPNQYPPMLGVPELRQAVASHGKRFYDLDVDWQAETMVTSGATESLAACFLALIEPGDEVVCFEPLYDSYLPMIRRAGGVPKLVRLSPPDWKLPEDRLRAAFSDRTKLILLNNPLNPAGKAFSRAELDLIAELVLAHDAYAVCDEVYEHIVFDGLAHIPLITLPGMRDRAVKIGSAGKTFSLTGWKVGYATAAPELLQRIAKAHQFLTFTTPPNLQRAVAYGLEKEASYFAGLAAVMQAKRDRIAEGLVAAGFQPATCQGTYFLNADIRGLGFADGDVAFCEMITKEAGVTAVPVSAFYAGAEAPSNFVRFCFSKQDDILDAASEKLATRFA</sequence>
<evidence type="ECO:0000259" key="6">
    <source>
        <dbReference type="Pfam" id="PF00155"/>
    </source>
</evidence>
<dbReference type="OrthoDB" id="9763453at2"/>
<dbReference type="GO" id="GO:0016212">
    <property type="term" value="F:kynurenine-oxoglutarate transaminase activity"/>
    <property type="evidence" value="ECO:0007669"/>
    <property type="project" value="TreeGrafter"/>
</dbReference>
<evidence type="ECO:0000313" key="7">
    <source>
        <dbReference type="EMBL" id="PJK29512.1"/>
    </source>
</evidence>
<dbReference type="InterPro" id="IPR051326">
    <property type="entry name" value="Kynurenine-oxoglutarate_AT"/>
</dbReference>
<evidence type="ECO:0000313" key="8">
    <source>
        <dbReference type="Proteomes" id="UP000229498"/>
    </source>
</evidence>
<gene>
    <name evidence="7" type="ORF">CVT23_10645</name>
</gene>
<keyword evidence="3 7" id="KW-0032">Aminotransferase</keyword>
<dbReference type="PANTHER" id="PTHR43807">
    <property type="entry name" value="FI04487P"/>
    <property type="match status" value="1"/>
</dbReference>
<dbReference type="GO" id="GO:0005737">
    <property type="term" value="C:cytoplasm"/>
    <property type="evidence" value="ECO:0007669"/>
    <property type="project" value="TreeGrafter"/>
</dbReference>
<keyword evidence="8" id="KW-1185">Reference proteome</keyword>
<dbReference type="Gene3D" id="3.90.1150.10">
    <property type="entry name" value="Aspartate Aminotransferase, domain 1"/>
    <property type="match status" value="1"/>
</dbReference>
<accession>A0A2M9G1C1</accession>
<proteinExistence type="inferred from homology"/>
<dbReference type="PANTHER" id="PTHR43807:SF20">
    <property type="entry name" value="FI04487P"/>
    <property type="match status" value="1"/>
</dbReference>